<dbReference type="RefSeq" id="WP_264727099.1">
    <property type="nucleotide sequence ID" value="NZ_JAPDNR010000001.1"/>
</dbReference>
<evidence type="ECO:0000313" key="2">
    <source>
        <dbReference type="EMBL" id="MCW3482570.1"/>
    </source>
</evidence>
<comment type="caution">
    <text evidence="2">The sequence shown here is derived from an EMBL/GenBank/DDBJ whole genome shotgun (WGS) entry which is preliminary data.</text>
</comment>
<name>A0ABT3IF38_9BACT</name>
<evidence type="ECO:0008006" key="4">
    <source>
        <dbReference type="Google" id="ProtNLM"/>
    </source>
</evidence>
<sequence>MKSNYLLALLTLIFAGCVKPAPTIFPQHTGLKILSWKGTSVAAPDDGSDSVKITYNRAGNPVRIQRIHTSTGYPHYKLQYDQQQRLTDLIEFYGTNEQIGDVFHAWHKFVHDNQNRIIRDSIYVFGFFGPHGPLPRPHSSGIDDLYSYAYDAQNRMVKMTRKMGDLNSDDITTNYHYNSQGNVYWIKVRQPNTDSLQYPNADIYPTYDHQFNPHRLHPVWQFIDRDYNNNNPFNAASYNIYGLPTSIPIDPTLGYFSYFGIIGFKTIDHIKYGY</sequence>
<keyword evidence="3" id="KW-1185">Reference proteome</keyword>
<organism evidence="2 3">
    <name type="scientific">Chitinophaga nivalis</name>
    <dbReference type="NCBI Taxonomy" id="2991709"/>
    <lineage>
        <taxon>Bacteria</taxon>
        <taxon>Pseudomonadati</taxon>
        <taxon>Bacteroidota</taxon>
        <taxon>Chitinophagia</taxon>
        <taxon>Chitinophagales</taxon>
        <taxon>Chitinophagaceae</taxon>
        <taxon>Chitinophaga</taxon>
    </lineage>
</organism>
<reference evidence="2 3" key="1">
    <citation type="submission" date="2022-10" db="EMBL/GenBank/DDBJ databases">
        <title>Chitinophaga nivalis PC15 sp. nov., isolated from Pyeongchang county, South Korea.</title>
        <authorList>
            <person name="Trinh H.N."/>
        </authorList>
    </citation>
    <scope>NUCLEOTIDE SEQUENCE [LARGE SCALE GENOMIC DNA]</scope>
    <source>
        <strain evidence="2 3">PC14</strain>
    </source>
</reference>
<protein>
    <recommendedName>
        <fullName evidence="4">YD repeat-containing protein</fullName>
    </recommendedName>
</protein>
<proteinExistence type="predicted"/>
<keyword evidence="1" id="KW-0732">Signal</keyword>
<gene>
    <name evidence="2" type="ORF">OL497_01575</name>
</gene>
<evidence type="ECO:0000313" key="3">
    <source>
        <dbReference type="Proteomes" id="UP001207742"/>
    </source>
</evidence>
<feature type="chain" id="PRO_5045209362" description="YD repeat-containing protein" evidence="1">
    <location>
        <begin position="21"/>
        <end position="274"/>
    </location>
</feature>
<dbReference type="PROSITE" id="PS51257">
    <property type="entry name" value="PROKAR_LIPOPROTEIN"/>
    <property type="match status" value="1"/>
</dbReference>
<dbReference type="Gene3D" id="2.180.10.10">
    <property type="entry name" value="RHS repeat-associated core"/>
    <property type="match status" value="1"/>
</dbReference>
<evidence type="ECO:0000256" key="1">
    <source>
        <dbReference type="SAM" id="SignalP"/>
    </source>
</evidence>
<feature type="signal peptide" evidence="1">
    <location>
        <begin position="1"/>
        <end position="20"/>
    </location>
</feature>
<dbReference type="Proteomes" id="UP001207742">
    <property type="component" value="Unassembled WGS sequence"/>
</dbReference>
<accession>A0ABT3IF38</accession>
<dbReference type="EMBL" id="JAPDNS010000001">
    <property type="protein sequence ID" value="MCW3482570.1"/>
    <property type="molecule type" value="Genomic_DNA"/>
</dbReference>